<name>A0A9X1WBL6_9VIBR</name>
<evidence type="ECO:0000313" key="4">
    <source>
        <dbReference type="EMBL" id="MCJ2377583.1"/>
    </source>
</evidence>
<dbReference type="Proteomes" id="UP001139488">
    <property type="component" value="Unassembled WGS sequence"/>
</dbReference>
<gene>
    <name evidence="4" type="ORF">LNL84_12140</name>
</gene>
<protein>
    <submittedName>
        <fullName evidence="4">Porin family protein</fullName>
    </submittedName>
</protein>
<keyword evidence="1 2" id="KW-0732">Signal</keyword>
<dbReference type="SUPFAM" id="SSF56925">
    <property type="entry name" value="OMPA-like"/>
    <property type="match status" value="1"/>
</dbReference>
<accession>A0A9X1WBL6</accession>
<dbReference type="EMBL" id="JAJNNZ010000008">
    <property type="protein sequence ID" value="MCJ2377583.1"/>
    <property type="molecule type" value="Genomic_DNA"/>
</dbReference>
<dbReference type="InterPro" id="IPR027385">
    <property type="entry name" value="Beta-barrel_OMP"/>
</dbReference>
<evidence type="ECO:0000259" key="3">
    <source>
        <dbReference type="Pfam" id="PF13505"/>
    </source>
</evidence>
<dbReference type="RefSeq" id="WP_244357710.1">
    <property type="nucleotide sequence ID" value="NZ_JAJNNZ010000008.1"/>
</dbReference>
<organism evidence="4 5">
    <name type="scientific">Vibrio gelatinilyticus</name>
    <dbReference type="NCBI Taxonomy" id="2893468"/>
    <lineage>
        <taxon>Bacteria</taxon>
        <taxon>Pseudomonadati</taxon>
        <taxon>Pseudomonadota</taxon>
        <taxon>Gammaproteobacteria</taxon>
        <taxon>Vibrionales</taxon>
        <taxon>Vibrionaceae</taxon>
        <taxon>Vibrio</taxon>
    </lineage>
</organism>
<feature type="signal peptide" evidence="2">
    <location>
        <begin position="1"/>
        <end position="22"/>
    </location>
</feature>
<evidence type="ECO:0000313" key="5">
    <source>
        <dbReference type="Proteomes" id="UP001139488"/>
    </source>
</evidence>
<dbReference type="AlphaFoldDB" id="A0A9X1WBL6"/>
<sequence>MKKLNRTLAALMLFAVSTNVFSTESNENSKGYNNIYFGFGGAFANIDIDETYYEASSDTLSNASASISDNVLVGGFVGYQFNPWIAVEGRGYFGANEGDLLGITVDISKRFGIYARPILPIHEYFSVYGLIGYGSTTVKALGISESESDFEYGLGMEIGKGSNVKLQVEWQFFHDKTYTYDLSDGDKSTLRIKADSVNVNLAWYFN</sequence>
<comment type="caution">
    <text evidence="4">The sequence shown here is derived from an EMBL/GenBank/DDBJ whole genome shotgun (WGS) entry which is preliminary data.</text>
</comment>
<evidence type="ECO:0000256" key="1">
    <source>
        <dbReference type="ARBA" id="ARBA00022729"/>
    </source>
</evidence>
<evidence type="ECO:0000256" key="2">
    <source>
        <dbReference type="SAM" id="SignalP"/>
    </source>
</evidence>
<dbReference type="InterPro" id="IPR011250">
    <property type="entry name" value="OMP/PagP_B-barrel"/>
</dbReference>
<proteinExistence type="predicted"/>
<keyword evidence="5" id="KW-1185">Reference proteome</keyword>
<feature type="domain" description="Outer membrane protein beta-barrel" evidence="3">
    <location>
        <begin position="9"/>
        <end position="205"/>
    </location>
</feature>
<feature type="chain" id="PRO_5040779057" evidence="2">
    <location>
        <begin position="23"/>
        <end position="206"/>
    </location>
</feature>
<dbReference type="Gene3D" id="2.40.160.20">
    <property type="match status" value="1"/>
</dbReference>
<reference evidence="4" key="1">
    <citation type="submission" date="2021-11" db="EMBL/GenBank/DDBJ databases">
        <title>Vibrio ZSDE26 sp. nov. and Vibrio ZSDZ34 sp. nov., isolated from coastal seawater in Qingdao.</title>
        <authorList>
            <person name="Zhang P."/>
        </authorList>
    </citation>
    <scope>NUCLEOTIDE SEQUENCE</scope>
    <source>
        <strain evidence="4">ZSDZ34</strain>
    </source>
</reference>
<dbReference type="Pfam" id="PF13505">
    <property type="entry name" value="OMP_b-brl"/>
    <property type="match status" value="1"/>
</dbReference>